<dbReference type="InterPro" id="IPR009110">
    <property type="entry name" value="Nuc_rcpt_coact"/>
</dbReference>
<organism evidence="11 12">
    <name type="scientific">Polypterus senegalus</name>
    <name type="common">Senegal bichir</name>
    <dbReference type="NCBI Taxonomy" id="55291"/>
    <lineage>
        <taxon>Eukaryota</taxon>
        <taxon>Metazoa</taxon>
        <taxon>Chordata</taxon>
        <taxon>Craniata</taxon>
        <taxon>Vertebrata</taxon>
        <taxon>Euteleostomi</taxon>
        <taxon>Actinopterygii</taxon>
        <taxon>Polypteriformes</taxon>
        <taxon>Polypteridae</taxon>
        <taxon>Polypterus</taxon>
    </lineage>
</organism>
<dbReference type="NCBIfam" id="TIGR00229">
    <property type="entry name" value="sensory_box"/>
    <property type="match status" value="1"/>
</dbReference>
<dbReference type="InterPro" id="IPR014935">
    <property type="entry name" value="SRC/p160_LXXLL"/>
</dbReference>
<dbReference type="Pfam" id="PF23172">
    <property type="entry name" value="bHLH_NCOA"/>
    <property type="match status" value="1"/>
</dbReference>
<feature type="region of interest" description="Disordered" evidence="8">
    <location>
        <begin position="1"/>
        <end position="39"/>
    </location>
</feature>
<dbReference type="Gene3D" id="6.10.140.410">
    <property type="match status" value="1"/>
</dbReference>
<dbReference type="InterPro" id="IPR036638">
    <property type="entry name" value="HLH_DNA-bd_sf"/>
</dbReference>
<dbReference type="InterPro" id="IPR028819">
    <property type="entry name" value="NCOA1_bHLH"/>
</dbReference>
<keyword evidence="12" id="KW-1185">Reference proteome</keyword>
<feature type="compositionally biased region" description="Basic and acidic residues" evidence="8">
    <location>
        <begin position="735"/>
        <end position="746"/>
    </location>
</feature>
<dbReference type="RefSeq" id="XP_039604398.1">
    <property type="nucleotide sequence ID" value="XM_039748464.1"/>
</dbReference>
<protein>
    <submittedName>
        <fullName evidence="11">NCOA1 protein</fullName>
    </submittedName>
</protein>
<feature type="region of interest" description="Disordered" evidence="8">
    <location>
        <begin position="705"/>
        <end position="750"/>
    </location>
</feature>
<dbReference type="InterPro" id="IPR035965">
    <property type="entry name" value="PAS-like_dom_sf"/>
</dbReference>
<feature type="region of interest" description="Disordered" evidence="8">
    <location>
        <begin position="648"/>
        <end position="672"/>
    </location>
</feature>
<dbReference type="GO" id="GO:0003713">
    <property type="term" value="F:transcription coactivator activity"/>
    <property type="evidence" value="ECO:0007669"/>
    <property type="project" value="InterPro"/>
</dbReference>
<dbReference type="FunFam" id="4.10.280.10:FF:000008">
    <property type="entry name" value="Nuclear receptor coactivator"/>
    <property type="match status" value="1"/>
</dbReference>
<feature type="compositionally biased region" description="Polar residues" evidence="8">
    <location>
        <begin position="586"/>
        <end position="596"/>
    </location>
</feature>
<dbReference type="Gene3D" id="4.10.280.10">
    <property type="entry name" value="Helix-loop-helix DNA-binding domain"/>
    <property type="match status" value="1"/>
</dbReference>
<accession>A0A8X8BVG0</accession>
<feature type="domain" description="PAS" evidence="9">
    <location>
        <begin position="120"/>
        <end position="184"/>
    </location>
</feature>
<dbReference type="InterPro" id="IPR010011">
    <property type="entry name" value="NCO_DUF1518"/>
</dbReference>
<dbReference type="SUPFAM" id="SSF55785">
    <property type="entry name" value="PYP-like sensor domain (PAS domain)"/>
    <property type="match status" value="2"/>
</dbReference>
<evidence type="ECO:0000259" key="9">
    <source>
        <dbReference type="PROSITE" id="PS50112"/>
    </source>
</evidence>
<dbReference type="RefSeq" id="XP_039604396.1">
    <property type="nucleotide sequence ID" value="XM_039748462.1"/>
</dbReference>
<dbReference type="CDD" id="cd00130">
    <property type="entry name" value="PAS"/>
    <property type="match status" value="1"/>
</dbReference>
<dbReference type="GO" id="GO:0016922">
    <property type="term" value="F:nuclear receptor binding"/>
    <property type="evidence" value="ECO:0007669"/>
    <property type="project" value="InterPro"/>
</dbReference>
<dbReference type="InterPro" id="IPR056193">
    <property type="entry name" value="bHLH_NCOA1-3"/>
</dbReference>
<feature type="domain" description="BHLH" evidence="10">
    <location>
        <begin position="23"/>
        <end position="80"/>
    </location>
</feature>
<feature type="compositionally biased region" description="Polar residues" evidence="8">
    <location>
        <begin position="1155"/>
        <end position="1175"/>
    </location>
</feature>
<feature type="non-terminal residue" evidence="11">
    <location>
        <position position="1391"/>
    </location>
</feature>
<evidence type="ECO:0000256" key="8">
    <source>
        <dbReference type="SAM" id="MobiDB-lite"/>
    </source>
</evidence>
<dbReference type="FunFam" id="3.30.450.20:FF:000007">
    <property type="entry name" value="Nuclear receptor coactivator"/>
    <property type="match status" value="1"/>
</dbReference>
<feature type="region of interest" description="Disordered" evidence="8">
    <location>
        <begin position="1216"/>
        <end position="1239"/>
    </location>
</feature>
<dbReference type="PROSITE" id="PS50888">
    <property type="entry name" value="BHLH"/>
    <property type="match status" value="1"/>
</dbReference>
<feature type="region of interest" description="Disordered" evidence="8">
    <location>
        <begin position="762"/>
        <end position="797"/>
    </location>
</feature>
<feature type="compositionally biased region" description="Low complexity" evidence="8">
    <location>
        <begin position="1374"/>
        <end position="1391"/>
    </location>
</feature>
<evidence type="ECO:0000256" key="4">
    <source>
        <dbReference type="ARBA" id="ARBA00023015"/>
    </source>
</evidence>
<dbReference type="Pfam" id="PF08815">
    <property type="entry name" value="Nuc_rec_co-act"/>
    <property type="match status" value="1"/>
</dbReference>
<dbReference type="InterPro" id="IPR014920">
    <property type="entry name" value="Nuc_rcpt_coact_Ncoa-typ"/>
</dbReference>
<keyword evidence="5" id="KW-0010">Activator</keyword>
<evidence type="ECO:0000256" key="5">
    <source>
        <dbReference type="ARBA" id="ARBA00023159"/>
    </source>
</evidence>
<feature type="region of interest" description="Disordered" evidence="8">
    <location>
        <begin position="1368"/>
        <end position="1391"/>
    </location>
</feature>
<dbReference type="PANTHER" id="PTHR10684:SF1">
    <property type="entry name" value="NUCLEAR RECEPTOR COACTIVATOR 1"/>
    <property type="match status" value="1"/>
</dbReference>
<dbReference type="GO" id="GO:0046983">
    <property type="term" value="F:protein dimerization activity"/>
    <property type="evidence" value="ECO:0007669"/>
    <property type="project" value="InterPro"/>
</dbReference>
<evidence type="ECO:0000256" key="6">
    <source>
        <dbReference type="ARBA" id="ARBA00023163"/>
    </source>
</evidence>
<feature type="compositionally biased region" description="Low complexity" evidence="8">
    <location>
        <begin position="529"/>
        <end position="540"/>
    </location>
</feature>
<feature type="region of interest" description="Disordered" evidence="8">
    <location>
        <begin position="1140"/>
        <end position="1178"/>
    </location>
</feature>
<dbReference type="SUPFAM" id="SSF69125">
    <property type="entry name" value="Nuclear receptor coactivator interlocking domain"/>
    <property type="match status" value="1"/>
</dbReference>
<feature type="region of interest" description="Disordered" evidence="8">
    <location>
        <begin position="367"/>
        <end position="478"/>
    </location>
</feature>
<dbReference type="InterPro" id="IPR013767">
    <property type="entry name" value="PAS_fold"/>
</dbReference>
<evidence type="ECO:0000256" key="2">
    <source>
        <dbReference type="ARBA" id="ARBA00009933"/>
    </source>
</evidence>
<dbReference type="GeneID" id="120525844"/>
<dbReference type="Pfam" id="PF14598">
    <property type="entry name" value="PAS_11"/>
    <property type="match status" value="1"/>
</dbReference>
<evidence type="ECO:0000313" key="11">
    <source>
        <dbReference type="EMBL" id="KAG2468329.1"/>
    </source>
</evidence>
<dbReference type="SMART" id="SM01151">
    <property type="entry name" value="DUF1518"/>
    <property type="match status" value="1"/>
</dbReference>
<dbReference type="InterPro" id="IPR017426">
    <property type="entry name" value="Nuclear_rcpt_coactivator"/>
</dbReference>
<feature type="compositionally biased region" description="Polar residues" evidence="8">
    <location>
        <begin position="765"/>
        <end position="778"/>
    </location>
</feature>
<dbReference type="RefSeq" id="XP_039604397.1">
    <property type="nucleotide sequence ID" value="XM_039748463.1"/>
</dbReference>
<keyword evidence="6" id="KW-0804">Transcription</keyword>
<keyword evidence="4" id="KW-0805">Transcription regulation</keyword>
<dbReference type="GO" id="GO:0045944">
    <property type="term" value="P:positive regulation of transcription by RNA polymerase II"/>
    <property type="evidence" value="ECO:0007669"/>
    <property type="project" value="TreeGrafter"/>
</dbReference>
<dbReference type="InterPro" id="IPR037077">
    <property type="entry name" value="Nuc_rcpt_coact_Ncoa_int_sf"/>
</dbReference>
<keyword evidence="3" id="KW-0677">Repeat</keyword>
<dbReference type="Gene3D" id="3.30.450.20">
    <property type="entry name" value="PAS domain"/>
    <property type="match status" value="2"/>
</dbReference>
<evidence type="ECO:0000256" key="7">
    <source>
        <dbReference type="ARBA" id="ARBA00023242"/>
    </source>
</evidence>
<keyword evidence="7" id="KW-0539">Nucleus</keyword>
<feature type="compositionally biased region" description="Polar residues" evidence="8">
    <location>
        <begin position="648"/>
        <end position="660"/>
    </location>
</feature>
<dbReference type="PANTHER" id="PTHR10684">
    <property type="entry name" value="NUCLEAR RECEPTOR COACTIVATOR"/>
    <property type="match status" value="1"/>
</dbReference>
<dbReference type="EMBL" id="JAATIS010000485">
    <property type="protein sequence ID" value="KAG2468329.1"/>
    <property type="molecule type" value="Genomic_DNA"/>
</dbReference>
<evidence type="ECO:0000259" key="10">
    <source>
        <dbReference type="PROSITE" id="PS50888"/>
    </source>
</evidence>
<feature type="compositionally biased region" description="Polar residues" evidence="8">
    <location>
        <begin position="541"/>
        <end position="558"/>
    </location>
</feature>
<evidence type="ECO:0000256" key="1">
    <source>
        <dbReference type="ARBA" id="ARBA00004123"/>
    </source>
</evidence>
<feature type="region of interest" description="Disordered" evidence="8">
    <location>
        <begin position="501"/>
        <end position="558"/>
    </location>
</feature>
<feature type="compositionally biased region" description="Polar residues" evidence="8">
    <location>
        <begin position="381"/>
        <end position="415"/>
    </location>
</feature>
<dbReference type="CDD" id="cd18948">
    <property type="entry name" value="bHLH-PAS_NCoA1_SRC1"/>
    <property type="match status" value="1"/>
</dbReference>
<sequence length="1391" mass="151611">MSGTGDNAHDIMTSESRRRKGSPCNTSGQIAEKRRREQESRYVEELVELLSANIADIDRLNVKPDKCRILKSTLHQVQQMKRREQEKAAAITYKDTDVQKPDISSSSQDVIDKLSVGPVLLEALDGFFFVVNGEGRIVFVSENVTNYLGYRQEELMNSSVYSMLHVGDHSEFVRKLLPKSLVNGVPKNSHYFSCRMLVRPPDEADSENQEARQRYEIMQCFTASQPKPVREEDEDLDSCLICIACRVPQRSDSFVTKQDPTGKIISIETTALRATGRVGWEDLVRKCIYAFFQPQGKEPSYAKQLLQEVMTRGTASSPIYRFSLSDGTLLSAQTRCKLYCPSKLDAQPFIMGVHTIHREHSTLNTQENTNMCLPPMHEKSSQAQNQPSPTHTTHSNASYVQPGSETSHIPDSSMHTSNCNNNGINGGSGTSTNPSGNYVSPVTNRVVNQPMNSPSPLGSPLAATSSPFMSPRPPRGSPGLVPGNPFSPYTSNMHSPVSAVCSPSAGSGGNTITRQHSGQLGPLGEVTGSPLSLSLHSTTPQRQNQTSVGTPVHSSPGQITLTLNKLTEVPSTSLSELECSVDGRSKTPQPFSSSKFSHLPENSDRGQETDSQKGLEMQSAASKSSPAHCPASHSSLTERHKILHRLLQESSPTESVNQLHSVEDEANSKDSGVPIKQELANCHHNSKEGHDHQLLRYLLDKDDDDDDELDSLTSSELSSRIAPPSRIDSTSPSKMVKEEIKREPSHQHAGQMDALNSFLPALDGTRTSLPRRQSTSQSADRDIPEGVSIKQESQMNSVNNQSNANIFSMSPDTKNHSPFEICSSPGQTKIQADMFHHLNNISQFERLINSFSIKGASSNVEVLKDQQFSADTVPFETNITTISQDNINISKELCHTSPLDELLCPPTTPEGRNDEKALLEELVSFLSGTDESELVELDRALGIDKLVQGGCISSVPDHLPSQLTSSVPVLIDSKPTSYPTQFHTGSPRFISDLSQQQSAGFGTPRAGMLGTVGVPPRPVIARAPSMPNQLRLQLQQRIQGQQQLMHQNRQAVMSSFGGPAIEGRQGMQPQLTTRPPINAQMLAQRQRELYSFQHRQRQLLQQKALSVRQEVLNSSPLQAPGSLNNPIGIGQLPRVALKQIQQPTPPPPPHQQLPSGYNTGLGNPQGSPNIFSQMGGSLESPLSIRAPMANRNMMGNVAGQLGNTVQQNLFQQFGGNGITQQDEPPFPPSVSPNSPLLSTHLSSAQNSLLQQTQVSSGYQTPDLKNWQHGHMDNNIFHQAVQNPSNTFQQPGVYNNMSITVSMAGGSTNVGSMPPMVTAVGMGNGTMAAVSPMCNDQVQQVQVFADVQCTVNLVGSDPYMNQSGAIGVQKGATGTQTPQSQQKSLLQQLLTE</sequence>
<comment type="caution">
    <text evidence="11">The sequence shown here is derived from an EMBL/GenBank/DDBJ whole genome shotgun (WGS) entry which is preliminary data.</text>
</comment>
<reference evidence="11 12" key="1">
    <citation type="journal article" date="2021" name="Cell">
        <title>Tracing the genetic footprints of vertebrate landing in non-teleost ray-finned fishes.</title>
        <authorList>
            <person name="Bi X."/>
            <person name="Wang K."/>
            <person name="Yang L."/>
            <person name="Pan H."/>
            <person name="Jiang H."/>
            <person name="Wei Q."/>
            <person name="Fang M."/>
            <person name="Yu H."/>
            <person name="Zhu C."/>
            <person name="Cai Y."/>
            <person name="He Y."/>
            <person name="Gan X."/>
            <person name="Zeng H."/>
            <person name="Yu D."/>
            <person name="Zhu Y."/>
            <person name="Jiang H."/>
            <person name="Qiu Q."/>
            <person name="Yang H."/>
            <person name="Zhang Y.E."/>
            <person name="Wang W."/>
            <person name="Zhu M."/>
            <person name="He S."/>
            <person name="Zhang G."/>
        </authorList>
    </citation>
    <scope>NUCLEOTIDE SEQUENCE [LARGE SCALE GENOMIC DNA]</scope>
    <source>
        <strain evidence="11">Bchr_013</strain>
    </source>
</reference>
<dbReference type="InterPro" id="IPR011598">
    <property type="entry name" value="bHLH_dom"/>
</dbReference>
<dbReference type="SMART" id="SM00091">
    <property type="entry name" value="PAS"/>
    <property type="match status" value="1"/>
</dbReference>
<evidence type="ECO:0000313" key="12">
    <source>
        <dbReference type="Proteomes" id="UP000886611"/>
    </source>
</evidence>
<dbReference type="Pfam" id="PF00989">
    <property type="entry name" value="PAS"/>
    <property type="match status" value="1"/>
</dbReference>
<dbReference type="OrthoDB" id="10035882at2759"/>
<comment type="subcellular location">
    <subcellularLocation>
        <location evidence="1">Nucleus</location>
    </subcellularLocation>
</comment>
<dbReference type="GO" id="GO:0032870">
    <property type="term" value="P:cellular response to hormone stimulus"/>
    <property type="evidence" value="ECO:0007669"/>
    <property type="project" value="TreeGrafter"/>
</dbReference>
<name>A0A8X8BVG0_POLSE</name>
<feature type="region of interest" description="Disordered" evidence="8">
    <location>
        <begin position="577"/>
        <end position="635"/>
    </location>
</feature>
<feature type="compositionally biased region" description="Low complexity" evidence="8">
    <location>
        <begin position="619"/>
        <end position="635"/>
    </location>
</feature>
<proteinExistence type="inferred from homology"/>
<gene>
    <name evidence="11" type="primary">Ncoa1</name>
    <name evidence="11" type="ORF">GTO96_0015288</name>
</gene>
<dbReference type="Proteomes" id="UP000886611">
    <property type="component" value="Unassembled WGS sequence"/>
</dbReference>
<dbReference type="PROSITE" id="PS50112">
    <property type="entry name" value="PAS"/>
    <property type="match status" value="1"/>
</dbReference>
<dbReference type="InterPro" id="IPR000014">
    <property type="entry name" value="PAS"/>
</dbReference>
<comment type="similarity">
    <text evidence="2">Belongs to the SRC/p160 nuclear receptor coactivator family.</text>
</comment>
<evidence type="ECO:0000256" key="3">
    <source>
        <dbReference type="ARBA" id="ARBA00022737"/>
    </source>
</evidence>
<feature type="non-terminal residue" evidence="11">
    <location>
        <position position="1"/>
    </location>
</feature>
<dbReference type="Pfam" id="PF08832">
    <property type="entry name" value="SRC-1"/>
    <property type="match status" value="1"/>
</dbReference>
<feature type="compositionally biased region" description="Polar residues" evidence="8">
    <location>
        <begin position="438"/>
        <end position="468"/>
    </location>
</feature>
<feature type="compositionally biased region" description="Basic and acidic residues" evidence="8">
    <location>
        <begin position="601"/>
        <end position="613"/>
    </location>
</feature>
<dbReference type="GO" id="GO:0005634">
    <property type="term" value="C:nucleus"/>
    <property type="evidence" value="ECO:0007669"/>
    <property type="project" value="UniProtKB-SubCell"/>
</dbReference>